<dbReference type="GO" id="GO:0046872">
    <property type="term" value="F:metal ion binding"/>
    <property type="evidence" value="ECO:0007669"/>
    <property type="project" value="UniProtKB-KW"/>
</dbReference>
<protein>
    <submittedName>
        <fullName evidence="9">Aminopeptidase P family protein</fullName>
    </submittedName>
</protein>
<dbReference type="InterPro" id="IPR036005">
    <property type="entry name" value="Creatinase/aminopeptidase-like"/>
</dbReference>
<feature type="region of interest" description="Disordered" evidence="6">
    <location>
        <begin position="1"/>
        <end position="24"/>
    </location>
</feature>
<gene>
    <name evidence="9" type="ORF">H4F99_08750</name>
</gene>
<dbReference type="PROSITE" id="PS00491">
    <property type="entry name" value="PROLINE_PEPTIDASE"/>
    <property type="match status" value="1"/>
</dbReference>
<comment type="similarity">
    <text evidence="5">Belongs to the peptidase M24B family.</text>
</comment>
<dbReference type="InterPro" id="IPR000994">
    <property type="entry name" value="Pept_M24"/>
</dbReference>
<sequence length="404" mass="44151">MPDLPPAPLHARPHRGPDAVPRSGILGPAPIARPEYLQRIAHARMLMQQNGMDACVIHAGANLRYFSGVSWGGTERMVALLLFPRGEPVLVCPEFEVGSLQGVLQIETALCTWQEHEPPAQAVATLLRDNGCRLVAVDPLAPWFMVEALQRAMGAVPLCSAAPVTDICRMQKSPAELALIQQAMSITIEVQQQAFESLRPGMTTRQVRAFIDETHRALGADGGSTFCAVQFGEATAYPHGIAGDQQLQRNDLVLVDTGCQVEGYHSDITRTYAFGTPSDEHRRLWDLERDAQQAAFDAVRVGVTCESIDNAARSLLTRAGLGPDYRLPGLPHRTGHGIGLAIHEPPYLVRGDRTPLQAGMCFSNEPMIVVPRRFGIRLEDHFHVTDTGARWFTPPAESIARPFG</sequence>
<dbReference type="GO" id="GO:0006508">
    <property type="term" value="P:proteolysis"/>
    <property type="evidence" value="ECO:0007669"/>
    <property type="project" value="UniProtKB-KW"/>
</dbReference>
<evidence type="ECO:0000256" key="2">
    <source>
        <dbReference type="ARBA" id="ARBA00022723"/>
    </source>
</evidence>
<organism evidence="9 10">
    <name type="scientific">Marilutibacter penaei</name>
    <dbReference type="NCBI Taxonomy" id="2759900"/>
    <lineage>
        <taxon>Bacteria</taxon>
        <taxon>Pseudomonadati</taxon>
        <taxon>Pseudomonadota</taxon>
        <taxon>Gammaproteobacteria</taxon>
        <taxon>Lysobacterales</taxon>
        <taxon>Lysobacteraceae</taxon>
        <taxon>Marilutibacter</taxon>
    </lineage>
</organism>
<evidence type="ECO:0000256" key="5">
    <source>
        <dbReference type="RuleBase" id="RU000590"/>
    </source>
</evidence>
<dbReference type="InterPro" id="IPR029149">
    <property type="entry name" value="Creatin/AminoP/Spt16_N"/>
</dbReference>
<reference evidence="9 10" key="1">
    <citation type="submission" date="2020-07" db="EMBL/GenBank/DDBJ databases">
        <authorList>
            <person name="Xu S."/>
            <person name="Li A."/>
        </authorList>
    </citation>
    <scope>NUCLEOTIDE SEQUENCE [LARGE SCALE GENOMIC DNA]</scope>
    <source>
        <strain evidence="9 10">SG-8</strain>
    </source>
</reference>
<name>A0A7W3YET2_9GAMM</name>
<evidence type="ECO:0000256" key="1">
    <source>
        <dbReference type="ARBA" id="ARBA00022670"/>
    </source>
</evidence>
<evidence type="ECO:0000313" key="10">
    <source>
        <dbReference type="Proteomes" id="UP000552587"/>
    </source>
</evidence>
<keyword evidence="10" id="KW-1185">Reference proteome</keyword>
<dbReference type="GO" id="GO:0008237">
    <property type="term" value="F:metallopeptidase activity"/>
    <property type="evidence" value="ECO:0007669"/>
    <property type="project" value="UniProtKB-KW"/>
</dbReference>
<dbReference type="InterPro" id="IPR050659">
    <property type="entry name" value="Peptidase_M24B"/>
</dbReference>
<proteinExistence type="inferred from homology"/>
<evidence type="ECO:0000256" key="3">
    <source>
        <dbReference type="ARBA" id="ARBA00022801"/>
    </source>
</evidence>
<keyword evidence="2 5" id="KW-0479">Metal-binding</keyword>
<evidence type="ECO:0000256" key="6">
    <source>
        <dbReference type="SAM" id="MobiDB-lite"/>
    </source>
</evidence>
<evidence type="ECO:0000256" key="4">
    <source>
        <dbReference type="ARBA" id="ARBA00023049"/>
    </source>
</evidence>
<accession>A0A7W3YET2</accession>
<keyword evidence="3" id="KW-0378">Hydrolase</keyword>
<dbReference type="PANTHER" id="PTHR46112">
    <property type="entry name" value="AMINOPEPTIDASE"/>
    <property type="match status" value="1"/>
</dbReference>
<dbReference type="Proteomes" id="UP000552587">
    <property type="component" value="Unassembled WGS sequence"/>
</dbReference>
<dbReference type="PANTHER" id="PTHR46112:SF3">
    <property type="entry name" value="AMINOPEPTIDASE YPDF"/>
    <property type="match status" value="1"/>
</dbReference>
<dbReference type="InterPro" id="IPR000587">
    <property type="entry name" value="Creatinase_N"/>
</dbReference>
<dbReference type="SUPFAM" id="SSF53092">
    <property type="entry name" value="Creatinase/prolidase N-terminal domain"/>
    <property type="match status" value="1"/>
</dbReference>
<dbReference type="AlphaFoldDB" id="A0A7W3YET2"/>
<evidence type="ECO:0000259" key="8">
    <source>
        <dbReference type="Pfam" id="PF01321"/>
    </source>
</evidence>
<dbReference type="SUPFAM" id="SSF55920">
    <property type="entry name" value="Creatinase/aminopeptidase"/>
    <property type="match status" value="1"/>
</dbReference>
<evidence type="ECO:0000259" key="7">
    <source>
        <dbReference type="Pfam" id="PF00557"/>
    </source>
</evidence>
<comment type="caution">
    <text evidence="9">The sequence shown here is derived from an EMBL/GenBank/DDBJ whole genome shotgun (WGS) entry which is preliminary data.</text>
</comment>
<dbReference type="InterPro" id="IPR001131">
    <property type="entry name" value="Peptidase_M24B_aminopep-P_CS"/>
</dbReference>
<feature type="domain" description="Creatinase N-terminal" evidence="8">
    <location>
        <begin position="39"/>
        <end position="170"/>
    </location>
</feature>
<dbReference type="EMBL" id="JACHTE010000005">
    <property type="protein sequence ID" value="MBB1088575.1"/>
    <property type="molecule type" value="Genomic_DNA"/>
</dbReference>
<keyword evidence="9" id="KW-0031">Aminopeptidase</keyword>
<dbReference type="Pfam" id="PF01321">
    <property type="entry name" value="Creatinase_N"/>
    <property type="match status" value="1"/>
</dbReference>
<dbReference type="Gene3D" id="3.40.350.10">
    <property type="entry name" value="Creatinase/prolidase N-terminal domain"/>
    <property type="match status" value="1"/>
</dbReference>
<feature type="domain" description="Peptidase M24" evidence="7">
    <location>
        <begin position="179"/>
        <end position="386"/>
    </location>
</feature>
<keyword evidence="1" id="KW-0645">Protease</keyword>
<keyword evidence="4" id="KW-0482">Metalloprotease</keyword>
<evidence type="ECO:0000313" key="9">
    <source>
        <dbReference type="EMBL" id="MBB1088575.1"/>
    </source>
</evidence>
<dbReference type="RefSeq" id="WP_182669348.1">
    <property type="nucleotide sequence ID" value="NZ_JACHTE010000005.1"/>
</dbReference>
<dbReference type="Gene3D" id="3.90.230.10">
    <property type="entry name" value="Creatinase/methionine aminopeptidase superfamily"/>
    <property type="match status" value="1"/>
</dbReference>
<dbReference type="Pfam" id="PF00557">
    <property type="entry name" value="Peptidase_M24"/>
    <property type="match status" value="1"/>
</dbReference>
<dbReference type="GO" id="GO:0004177">
    <property type="term" value="F:aminopeptidase activity"/>
    <property type="evidence" value="ECO:0007669"/>
    <property type="project" value="UniProtKB-KW"/>
</dbReference>